<accession>A0ABP4JTQ6</accession>
<feature type="region of interest" description="Disordered" evidence="1">
    <location>
        <begin position="1"/>
        <end position="36"/>
    </location>
</feature>
<feature type="compositionally biased region" description="Low complexity" evidence="1">
    <location>
        <begin position="252"/>
        <end position="268"/>
    </location>
</feature>
<comment type="caution">
    <text evidence="2">The sequence shown here is derived from an EMBL/GenBank/DDBJ whole genome shotgun (WGS) entry which is preliminary data.</text>
</comment>
<organism evidence="2 3">
    <name type="scientific">Streptomyces thermospinosisporus</name>
    <dbReference type="NCBI Taxonomy" id="161482"/>
    <lineage>
        <taxon>Bacteria</taxon>
        <taxon>Bacillati</taxon>
        <taxon>Actinomycetota</taxon>
        <taxon>Actinomycetes</taxon>
        <taxon>Kitasatosporales</taxon>
        <taxon>Streptomycetaceae</taxon>
        <taxon>Streptomyces</taxon>
    </lineage>
</organism>
<feature type="compositionally biased region" description="Polar residues" evidence="1">
    <location>
        <begin position="1"/>
        <end position="14"/>
    </location>
</feature>
<reference evidence="3" key="1">
    <citation type="journal article" date="2019" name="Int. J. Syst. Evol. Microbiol.">
        <title>The Global Catalogue of Microorganisms (GCM) 10K type strain sequencing project: providing services to taxonomists for standard genome sequencing and annotation.</title>
        <authorList>
            <consortium name="The Broad Institute Genomics Platform"/>
            <consortium name="The Broad Institute Genome Sequencing Center for Infectious Disease"/>
            <person name="Wu L."/>
            <person name="Ma J."/>
        </authorList>
    </citation>
    <scope>NUCLEOTIDE SEQUENCE [LARGE SCALE GENOMIC DNA]</scope>
    <source>
        <strain evidence="3">JCM 11756</strain>
    </source>
</reference>
<evidence type="ECO:0000313" key="2">
    <source>
        <dbReference type="EMBL" id="GAA1429324.1"/>
    </source>
</evidence>
<protein>
    <submittedName>
        <fullName evidence="2">Uncharacterized protein</fullName>
    </submittedName>
</protein>
<proteinExistence type="predicted"/>
<feature type="region of interest" description="Disordered" evidence="1">
    <location>
        <begin position="237"/>
        <end position="268"/>
    </location>
</feature>
<name>A0ABP4JTQ6_9ACTN</name>
<evidence type="ECO:0000256" key="1">
    <source>
        <dbReference type="SAM" id="MobiDB-lite"/>
    </source>
</evidence>
<keyword evidence="3" id="KW-1185">Reference proteome</keyword>
<gene>
    <name evidence="2" type="ORF">GCM10009601_44340</name>
</gene>
<sequence>MDSSRRKASSQTVQPAEDAINRTLAKAPSQQRRLADGRETKTVLIGMVREWAEIRGGSFECRPAGSRSAHLSDDLWAIGDFRPLGLSTDLCAISDHAMARTFASGYRESVVGNAPPVSFWSTVTMLEDAIPVMLAALDRELTGAVGLLDWYLQTPCWSPLCRQHPDDGDASFCGSPSCALATPETPCDCVCGGVNHGMGVESLQALRPAPPDWSSAPAPVWHPGAGTVEVDRADGRVAGRDPFGRHGARVRPPSSAWTSPAASTPRRH</sequence>
<dbReference type="Proteomes" id="UP001500973">
    <property type="component" value="Unassembled WGS sequence"/>
</dbReference>
<dbReference type="EMBL" id="BAAAIZ010000069">
    <property type="protein sequence ID" value="GAA1429324.1"/>
    <property type="molecule type" value="Genomic_DNA"/>
</dbReference>
<evidence type="ECO:0000313" key="3">
    <source>
        <dbReference type="Proteomes" id="UP001500973"/>
    </source>
</evidence>